<dbReference type="AlphaFoldDB" id="A0A367K4G4"/>
<evidence type="ECO:0000313" key="2">
    <source>
        <dbReference type="EMBL" id="RCH97050.1"/>
    </source>
</evidence>
<protein>
    <submittedName>
        <fullName evidence="2">Uncharacterized protein</fullName>
    </submittedName>
</protein>
<dbReference type="Proteomes" id="UP000253551">
    <property type="component" value="Unassembled WGS sequence"/>
</dbReference>
<evidence type="ECO:0000313" key="3">
    <source>
        <dbReference type="Proteomes" id="UP000253551"/>
    </source>
</evidence>
<sequence length="351" mass="40513">MSTPKKRPGLNGLPDWPKASSGCDWKTSWDSLLKNTQRRDTPSKHYLGGIADIKYRSTKQKSTRDIESIFNKARKDEKANVSLRRVPGAIQFLNNTILNDDRIFKNKYLWEEDESIPFINAMKYILSDYYQNCLVQIPTDYKDERTFFCEVIIPILKAFAIHNKNITFRWCEKESKENKSSWFQSTDYRPKDIEKRLLDGYGISENRGIAVMVESSGAESNVTHSVGDSIKQIKSATDFLTYLKARFQDSSAHIFTKLCTPTLLLIRNQLTMTITSLDWNGKWQVIDVRTATVPTTKEGRFNLIKVFELLANLKEIWDEQQQVIMELEAESAGVEEEFDETVGDHFSCQDN</sequence>
<accession>A0A367K4G4</accession>
<reference evidence="2 3" key="1">
    <citation type="journal article" date="2018" name="G3 (Bethesda)">
        <title>Phylogenetic and Phylogenomic Definition of Rhizopus Species.</title>
        <authorList>
            <person name="Gryganskyi A.P."/>
            <person name="Golan J."/>
            <person name="Dolatabadi S."/>
            <person name="Mondo S."/>
            <person name="Robb S."/>
            <person name="Idnurm A."/>
            <person name="Muszewska A."/>
            <person name="Steczkiewicz K."/>
            <person name="Masonjones S."/>
            <person name="Liao H.L."/>
            <person name="Gajdeczka M.T."/>
            <person name="Anike F."/>
            <person name="Vuek A."/>
            <person name="Anishchenko I.M."/>
            <person name="Voigt K."/>
            <person name="de Hoog G.S."/>
            <person name="Smith M.E."/>
            <person name="Heitman J."/>
            <person name="Vilgalys R."/>
            <person name="Stajich J.E."/>
        </authorList>
    </citation>
    <scope>NUCLEOTIDE SEQUENCE [LARGE SCALE GENOMIC DNA]</scope>
    <source>
        <strain evidence="2 3">LSU 92-RS-03</strain>
    </source>
</reference>
<keyword evidence="3" id="KW-1185">Reference proteome</keyword>
<gene>
    <name evidence="2" type="ORF">CU098_003575</name>
</gene>
<organism evidence="2 3">
    <name type="scientific">Rhizopus stolonifer</name>
    <name type="common">Rhizopus nigricans</name>
    <dbReference type="NCBI Taxonomy" id="4846"/>
    <lineage>
        <taxon>Eukaryota</taxon>
        <taxon>Fungi</taxon>
        <taxon>Fungi incertae sedis</taxon>
        <taxon>Mucoromycota</taxon>
        <taxon>Mucoromycotina</taxon>
        <taxon>Mucoromycetes</taxon>
        <taxon>Mucorales</taxon>
        <taxon>Mucorineae</taxon>
        <taxon>Rhizopodaceae</taxon>
        <taxon>Rhizopus</taxon>
    </lineage>
</organism>
<evidence type="ECO:0000256" key="1">
    <source>
        <dbReference type="SAM" id="MobiDB-lite"/>
    </source>
</evidence>
<dbReference type="EMBL" id="PJQM01002232">
    <property type="protein sequence ID" value="RCH97050.1"/>
    <property type="molecule type" value="Genomic_DNA"/>
</dbReference>
<dbReference type="OrthoDB" id="2230412at2759"/>
<name>A0A367K4G4_RHIST</name>
<comment type="caution">
    <text evidence="2">The sequence shown here is derived from an EMBL/GenBank/DDBJ whole genome shotgun (WGS) entry which is preliminary data.</text>
</comment>
<feature type="region of interest" description="Disordered" evidence="1">
    <location>
        <begin position="1"/>
        <end position="22"/>
    </location>
</feature>
<proteinExistence type="predicted"/>